<dbReference type="InterPro" id="IPR029070">
    <property type="entry name" value="Chitinase_insertion_sf"/>
</dbReference>
<keyword evidence="6" id="KW-0808">Transferase</keyword>
<dbReference type="InterPro" id="IPR011583">
    <property type="entry name" value="Chitinase_II/V-like_cat"/>
</dbReference>
<protein>
    <recommendedName>
        <fullName evidence="4">Chitooligosaccharide deacetylase</fullName>
    </recommendedName>
    <alternativeName>
        <fullName evidence="7">Nodulation protein B</fullName>
    </alternativeName>
</protein>
<accession>A0ABP3QD04</accession>
<evidence type="ECO:0000256" key="5">
    <source>
        <dbReference type="ARBA" id="ARBA00022676"/>
    </source>
</evidence>
<evidence type="ECO:0000259" key="9">
    <source>
        <dbReference type="PROSITE" id="PS51677"/>
    </source>
</evidence>
<keyword evidence="12" id="KW-1185">Reference proteome</keyword>
<dbReference type="SUPFAM" id="SSF51445">
    <property type="entry name" value="(Trans)glycosidases"/>
    <property type="match status" value="1"/>
</dbReference>
<evidence type="ECO:0000256" key="3">
    <source>
        <dbReference type="ARBA" id="ARBA00010973"/>
    </source>
</evidence>
<feature type="domain" description="GH18" evidence="10">
    <location>
        <begin position="117"/>
        <end position="427"/>
    </location>
</feature>
<dbReference type="InterPro" id="IPR002509">
    <property type="entry name" value="NODB_dom"/>
</dbReference>
<keyword evidence="5" id="KW-0328">Glycosyltransferase</keyword>
<feature type="transmembrane region" description="Helical" evidence="8">
    <location>
        <begin position="21"/>
        <end position="42"/>
    </location>
</feature>
<name>A0ABP3QD04_9PROT</name>
<comment type="function">
    <text evidence="1">Is involved in generating a small heat-stable compound (Nod), an acylated oligomer of N-acetylglucosamine, that stimulates mitosis in various plant protoplasts.</text>
</comment>
<dbReference type="PANTHER" id="PTHR43630:SF1">
    <property type="entry name" value="POLY-BETA-1,6-N-ACETYL-D-GLUCOSAMINE SYNTHASE"/>
    <property type="match status" value="1"/>
</dbReference>
<proteinExistence type="inferred from homology"/>
<keyword evidence="8" id="KW-1133">Transmembrane helix</keyword>
<evidence type="ECO:0000313" key="11">
    <source>
        <dbReference type="EMBL" id="GAA0587403.1"/>
    </source>
</evidence>
<dbReference type="InterPro" id="IPR001223">
    <property type="entry name" value="Glyco_hydro18_cat"/>
</dbReference>
<dbReference type="Gene3D" id="3.10.50.10">
    <property type="match status" value="1"/>
</dbReference>
<dbReference type="PROSITE" id="PS51910">
    <property type="entry name" value="GH18_2"/>
    <property type="match status" value="1"/>
</dbReference>
<keyword evidence="8" id="KW-0472">Membrane</keyword>
<evidence type="ECO:0000313" key="12">
    <source>
        <dbReference type="Proteomes" id="UP001499951"/>
    </source>
</evidence>
<evidence type="ECO:0000259" key="10">
    <source>
        <dbReference type="PROSITE" id="PS51910"/>
    </source>
</evidence>
<evidence type="ECO:0000256" key="7">
    <source>
        <dbReference type="ARBA" id="ARBA00032976"/>
    </source>
</evidence>
<dbReference type="Pfam" id="PF01522">
    <property type="entry name" value="Polysacc_deac_1"/>
    <property type="match status" value="1"/>
</dbReference>
<dbReference type="Gene3D" id="3.20.20.370">
    <property type="entry name" value="Glycoside hydrolase/deacetylase"/>
    <property type="match status" value="1"/>
</dbReference>
<evidence type="ECO:0000256" key="6">
    <source>
        <dbReference type="ARBA" id="ARBA00022679"/>
    </source>
</evidence>
<sequence>MANKPIFFDETGRRAARLSRLGWAGAIISTLLGVAFLGSILVSQESASPDLKTKLTPYNTKLERRAVDPSQLKSAAHLAAEARHRQALVKGWKDRLARQHVPSRDLAAALRPRTDRPLAMGFYDSSDNTDTSYPALKRALWKLDWFLPSWLTLSGPDMAMRVSVDQEALKLVRTERPGLPILPLVQNIADGEWDGANLAHMLANPGRRAALEQNLIAFVRNGKYQGLVIDFEAVPPAAYDDLDQFLKDMSAAFAPNGWVLVQCAPFEEDSWPYARFAKSLDYTVLMAYDQHDETGTVGPIAGQSWFETMLDKRMKDLPPGRTIIAVGSYAYDWYGQDLADTLTFQGAMVMARDSSARVMFDPDSNNPHYTYIEDDHVRHDVWFLDGVTVFNQVHSADVFQPAGYALWKIGSEDPTIWSVLGRPYGAPAPAGLKRIATSEDVDFEGSGEILRVIASPSAGSRSFETDPQTGDISDETYTKMPTTYVIRRVGAVPKTLALTFDDGPDPAYTPAILDILKEKNVKATFFIIGANAEAHPALLQRILAEGHEIGNHTFTHPNLAETSPEADRIEYNATQKLIEALTGRRMVLFRPPYLGDAEPVNKDELVPVQIAQDQGYLTIGVHVDPFDWQQPSLEEMMQRILASVGDPDPERRGNIILLHDSGGDRAKTVELLPGLIDGLRARGYKFVMVSKLAGLTRDQVMPPTKPSLTLYANRVVFLSLSWLGAILYYCFLAAIFLGIARLIILCGLALWNQARARRRDDPPAPELQTPVTVIIPAYNEEKVIAATVTRILASDYKNLEVLVIDDGSHDRTSDVVKEQFGDVASVTLITIPNGGKARALNLGIERAHGEVIVALDADTQFDTDTISRLVRWFADPSIGAVAGNAKVGNRFNMITRWQALEYVVAQNLERRALAALGTLTVIPGAVGAWRRKVLLDLGGYPTDTLAEDQDLTIHLQRAGYKVHFDSSAVAWTEAPATFRTLARQRFRWAYGTLQCLWKYRDMTFSKRYGMLGMVALPQVWMFQIILTALAPVADLLLVWQLLTQWVAYIQHGSEYTNTNLVTVGIYYVVFTLVDLGAAVVGFLMERRENWSLLWWLMLQRFGYRQLMYYVVMRSIWTALRGAVVGWGKLERTGTVNDRSAPAKV</sequence>
<dbReference type="RefSeq" id="WP_166937446.1">
    <property type="nucleotide sequence ID" value="NZ_BAAADD010000013.1"/>
</dbReference>
<dbReference type="CDD" id="cd06423">
    <property type="entry name" value="CESA_like"/>
    <property type="match status" value="1"/>
</dbReference>
<gene>
    <name evidence="11" type="ORF">GCM10008942_40530</name>
</gene>
<dbReference type="InterPro" id="IPR017853">
    <property type="entry name" value="GH"/>
</dbReference>
<dbReference type="Gene3D" id="3.90.550.10">
    <property type="entry name" value="Spore Coat Polysaccharide Biosynthesis Protein SpsA, Chain A"/>
    <property type="match status" value="1"/>
</dbReference>
<evidence type="ECO:0000256" key="4">
    <source>
        <dbReference type="ARBA" id="ARBA00020071"/>
    </source>
</evidence>
<evidence type="ECO:0000256" key="1">
    <source>
        <dbReference type="ARBA" id="ARBA00003236"/>
    </source>
</evidence>
<feature type="transmembrane region" description="Helical" evidence="8">
    <location>
        <begin position="726"/>
        <end position="751"/>
    </location>
</feature>
<keyword evidence="8" id="KW-0812">Transmembrane</keyword>
<feature type="transmembrane region" description="Helical" evidence="8">
    <location>
        <begin position="1065"/>
        <end position="1085"/>
    </location>
</feature>
<dbReference type="SMART" id="SM00636">
    <property type="entry name" value="Glyco_18"/>
    <property type="match status" value="1"/>
</dbReference>
<dbReference type="SUPFAM" id="SSF53448">
    <property type="entry name" value="Nucleotide-diphospho-sugar transferases"/>
    <property type="match status" value="1"/>
</dbReference>
<evidence type="ECO:0000256" key="2">
    <source>
        <dbReference type="ARBA" id="ARBA00006739"/>
    </source>
</evidence>
<dbReference type="Proteomes" id="UP001499951">
    <property type="component" value="Unassembled WGS sequence"/>
</dbReference>
<comment type="caution">
    <text evidence="11">The sequence shown here is derived from an EMBL/GenBank/DDBJ whole genome shotgun (WGS) entry which is preliminary data.</text>
</comment>
<dbReference type="Pfam" id="PF13641">
    <property type="entry name" value="Glyco_tranf_2_3"/>
    <property type="match status" value="1"/>
</dbReference>
<feature type="transmembrane region" description="Helical" evidence="8">
    <location>
        <begin position="1008"/>
        <end position="1033"/>
    </location>
</feature>
<dbReference type="EMBL" id="BAAADD010000013">
    <property type="protein sequence ID" value="GAA0587403.1"/>
    <property type="molecule type" value="Genomic_DNA"/>
</dbReference>
<dbReference type="Pfam" id="PF00704">
    <property type="entry name" value="Glyco_hydro_18"/>
    <property type="match status" value="1"/>
</dbReference>
<dbReference type="InterPro" id="IPR029044">
    <property type="entry name" value="Nucleotide-diphossugar_trans"/>
</dbReference>
<reference evidence="12" key="1">
    <citation type="journal article" date="2019" name="Int. J. Syst. Evol. Microbiol.">
        <title>The Global Catalogue of Microorganisms (GCM) 10K type strain sequencing project: providing services to taxonomists for standard genome sequencing and annotation.</title>
        <authorList>
            <consortium name="The Broad Institute Genomics Platform"/>
            <consortium name="The Broad Institute Genome Sequencing Center for Infectious Disease"/>
            <person name="Wu L."/>
            <person name="Ma J."/>
        </authorList>
    </citation>
    <scope>NUCLEOTIDE SEQUENCE [LARGE SCALE GENOMIC DNA]</scope>
    <source>
        <strain evidence="12">JCM 15089</strain>
    </source>
</reference>
<dbReference type="PROSITE" id="PS51677">
    <property type="entry name" value="NODB"/>
    <property type="match status" value="1"/>
</dbReference>
<feature type="domain" description="NodB homology" evidence="9">
    <location>
        <begin position="494"/>
        <end position="687"/>
    </location>
</feature>
<evidence type="ECO:0000256" key="8">
    <source>
        <dbReference type="SAM" id="Phobius"/>
    </source>
</evidence>
<dbReference type="PANTHER" id="PTHR43630">
    <property type="entry name" value="POLY-BETA-1,6-N-ACETYL-D-GLUCOSAMINE SYNTHASE"/>
    <property type="match status" value="1"/>
</dbReference>
<dbReference type="SUPFAM" id="SSF88713">
    <property type="entry name" value="Glycoside hydrolase/deacetylase"/>
    <property type="match status" value="1"/>
</dbReference>
<dbReference type="CDD" id="cd10962">
    <property type="entry name" value="CE4_GT2-like"/>
    <property type="match status" value="1"/>
</dbReference>
<organism evidence="11 12">
    <name type="scientific">Rhizomicrobium electricum</name>
    <dbReference type="NCBI Taxonomy" id="480070"/>
    <lineage>
        <taxon>Bacteria</taxon>
        <taxon>Pseudomonadati</taxon>
        <taxon>Pseudomonadota</taxon>
        <taxon>Alphaproteobacteria</taxon>
        <taxon>Micropepsales</taxon>
        <taxon>Micropepsaceae</taxon>
        <taxon>Rhizomicrobium</taxon>
    </lineage>
</organism>
<dbReference type="InterPro" id="IPR011330">
    <property type="entry name" value="Glyco_hydro/deAcase_b/a-brl"/>
</dbReference>
<comment type="similarity">
    <text evidence="2">Belongs to the glycosyltransferase 2 family.</text>
</comment>
<comment type="similarity">
    <text evidence="3">Belongs to the polysaccharide deacetylase family.</text>
</comment>
<dbReference type="Gene3D" id="3.20.20.80">
    <property type="entry name" value="Glycosidases"/>
    <property type="match status" value="1"/>
</dbReference>